<dbReference type="InterPro" id="IPR011856">
    <property type="entry name" value="tRNA_endonuc-like_dom_sf"/>
</dbReference>
<dbReference type="EMBL" id="MVOH01000002">
    <property type="protein sequence ID" value="PAU68988.1"/>
    <property type="molecule type" value="Genomic_DNA"/>
</dbReference>
<dbReference type="SUPFAM" id="SSF52980">
    <property type="entry name" value="Restriction endonuclease-like"/>
    <property type="match status" value="1"/>
</dbReference>
<dbReference type="Pfam" id="PF04471">
    <property type="entry name" value="Mrr_cat"/>
    <property type="match status" value="1"/>
</dbReference>
<comment type="caution">
    <text evidence="3">The sequence shown here is derived from an EMBL/GenBank/DDBJ whole genome shotgun (WGS) entry which is preliminary data.</text>
</comment>
<evidence type="ECO:0000259" key="2">
    <source>
        <dbReference type="Pfam" id="PF04471"/>
    </source>
</evidence>
<dbReference type="AlphaFoldDB" id="A0A2A2EJA0"/>
<name>A0A2A2EJA0_9BIFI</name>
<dbReference type="PANTHER" id="PTHR30015:SF7">
    <property type="entry name" value="TYPE IV METHYL-DIRECTED RESTRICTION ENZYME ECOKMRR"/>
    <property type="match status" value="1"/>
</dbReference>
<sequence length="307" mass="34616">MQLDSIWKYCVLVVGAIAVLALVVWLVDIIHQKILRSKFNKQYDVTVPRGVRIARYRGDGDPIGTLTLRFPYWKAAKRDGTRDQRTNNTSICYQKSLIDIGTWELSSKNPFVMYQTALALRAQGHAVGYCRVERKKRQAVMEQVNAQRTATSVANIVAQFKNQPTDFEPFCADLFRKLGWHAEVTPPVRDGGYDLRMVNPQGISYIAECKCYEPTHRVGRPIIQKLQGANSTVMAQGMMVITTSGFSRDAIAYANQVGVQLVDGDELVRLCAQAFGQSDVQPIPAEAFTLTRNELMEYIPADMRDRF</sequence>
<evidence type="ECO:0000256" key="1">
    <source>
        <dbReference type="SAM" id="Phobius"/>
    </source>
</evidence>
<keyword evidence="3" id="KW-0378">Hydrolase</keyword>
<dbReference type="Gene3D" id="3.40.1350.10">
    <property type="match status" value="1"/>
</dbReference>
<dbReference type="InterPro" id="IPR007560">
    <property type="entry name" value="Restrct_endonuc_IV_Mrr"/>
</dbReference>
<keyword evidence="1" id="KW-1133">Transmembrane helix</keyword>
<reference evidence="3 4" key="1">
    <citation type="journal article" date="2017" name="ISME J.">
        <title>Unveiling bifidobacterial biogeography across the mammalian branch of the tree of life.</title>
        <authorList>
            <person name="Milani C."/>
            <person name="Mangifesta M."/>
            <person name="Mancabelli L."/>
            <person name="Lugli G.A."/>
            <person name="James K."/>
            <person name="Duranti S."/>
            <person name="Turroni F."/>
            <person name="Ferrario C."/>
            <person name="Ossiprandi M.C."/>
            <person name="van Sinderen D."/>
            <person name="Ventura M."/>
        </authorList>
    </citation>
    <scope>NUCLEOTIDE SEQUENCE [LARGE SCALE GENOMIC DNA]</scope>
    <source>
        <strain evidence="4">Ham19E</strain>
    </source>
</reference>
<keyword evidence="1" id="KW-0472">Membrane</keyword>
<evidence type="ECO:0000313" key="4">
    <source>
        <dbReference type="Proteomes" id="UP000218399"/>
    </source>
</evidence>
<feature type="domain" description="Restriction endonuclease type IV Mrr" evidence="2">
    <location>
        <begin position="163"/>
        <end position="271"/>
    </location>
</feature>
<dbReference type="InterPro" id="IPR052906">
    <property type="entry name" value="Type_IV_Methyl-Rstrct_Enzyme"/>
</dbReference>
<keyword evidence="3" id="KW-0540">Nuclease</keyword>
<organism evidence="3 4">
    <name type="scientific">Bifidobacterium criceti</name>
    <dbReference type="NCBI Taxonomy" id="1960969"/>
    <lineage>
        <taxon>Bacteria</taxon>
        <taxon>Bacillati</taxon>
        <taxon>Actinomycetota</taxon>
        <taxon>Actinomycetes</taxon>
        <taxon>Bifidobacteriales</taxon>
        <taxon>Bifidobacteriaceae</taxon>
        <taxon>Bifidobacterium</taxon>
    </lineage>
</organism>
<keyword evidence="4" id="KW-1185">Reference proteome</keyword>
<accession>A0A2A2EJA0</accession>
<gene>
    <name evidence="3" type="ORF">B1526_0181</name>
</gene>
<dbReference type="Proteomes" id="UP000218399">
    <property type="component" value="Unassembled WGS sequence"/>
</dbReference>
<dbReference type="InterPro" id="IPR011335">
    <property type="entry name" value="Restrct_endonuc-II-like"/>
</dbReference>
<dbReference type="GO" id="GO:0009307">
    <property type="term" value="P:DNA restriction-modification system"/>
    <property type="evidence" value="ECO:0007669"/>
    <property type="project" value="InterPro"/>
</dbReference>
<proteinExistence type="predicted"/>
<protein>
    <submittedName>
        <fullName evidence="3">Restriction endonuclease</fullName>
    </submittedName>
</protein>
<dbReference type="GO" id="GO:0003677">
    <property type="term" value="F:DNA binding"/>
    <property type="evidence" value="ECO:0007669"/>
    <property type="project" value="InterPro"/>
</dbReference>
<dbReference type="GO" id="GO:0015666">
    <property type="term" value="F:restriction endodeoxyribonuclease activity"/>
    <property type="evidence" value="ECO:0007669"/>
    <property type="project" value="TreeGrafter"/>
</dbReference>
<keyword evidence="3" id="KW-0255">Endonuclease</keyword>
<feature type="transmembrane region" description="Helical" evidence="1">
    <location>
        <begin position="6"/>
        <end position="27"/>
    </location>
</feature>
<dbReference type="PANTHER" id="PTHR30015">
    <property type="entry name" value="MRR RESTRICTION SYSTEM PROTEIN"/>
    <property type="match status" value="1"/>
</dbReference>
<evidence type="ECO:0000313" key="3">
    <source>
        <dbReference type="EMBL" id="PAU68988.1"/>
    </source>
</evidence>
<keyword evidence="1" id="KW-0812">Transmembrane</keyword>